<keyword evidence="2" id="KW-0732">Signal</keyword>
<reference evidence="3" key="1">
    <citation type="submission" date="2023-06" db="EMBL/GenBank/DDBJ databases">
        <authorList>
            <person name="Delattre M."/>
        </authorList>
    </citation>
    <scope>NUCLEOTIDE SEQUENCE</scope>
    <source>
        <strain evidence="3">AF72</strain>
    </source>
</reference>
<keyword evidence="4" id="KW-1185">Reference proteome</keyword>
<feature type="chain" id="PRO_5041469690" evidence="2">
    <location>
        <begin position="17"/>
        <end position="241"/>
    </location>
</feature>
<sequence>MRLLVILVVAWYAVEASNPACEQYVECMAAVRTKQQGCAAQEELALRNAKLPECDAAKEEHLKMTELLQKKAETQDKCVSEKAADAVELTGARKNKCDKILAKIDATTPAAPSATTESEKIKRAINRGQKNKVAKLQHRACLRETRQQRTKCIQLSKCCPAVKQCEKDGGFKADIVSLRKSIKEKNKSCRQAAHKNALAQKSQQRKQKKGKKEQDKKSKKKSNTTAKPTSAETTTAKSLEI</sequence>
<evidence type="ECO:0000313" key="4">
    <source>
        <dbReference type="Proteomes" id="UP001177023"/>
    </source>
</evidence>
<evidence type="ECO:0000256" key="1">
    <source>
        <dbReference type="SAM" id="MobiDB-lite"/>
    </source>
</evidence>
<organism evidence="3 4">
    <name type="scientific">Mesorhabditis spiculigera</name>
    <dbReference type="NCBI Taxonomy" id="96644"/>
    <lineage>
        <taxon>Eukaryota</taxon>
        <taxon>Metazoa</taxon>
        <taxon>Ecdysozoa</taxon>
        <taxon>Nematoda</taxon>
        <taxon>Chromadorea</taxon>
        <taxon>Rhabditida</taxon>
        <taxon>Rhabditina</taxon>
        <taxon>Rhabditomorpha</taxon>
        <taxon>Rhabditoidea</taxon>
        <taxon>Rhabditidae</taxon>
        <taxon>Mesorhabditinae</taxon>
        <taxon>Mesorhabditis</taxon>
    </lineage>
</organism>
<feature type="compositionally biased region" description="Low complexity" evidence="1">
    <location>
        <begin position="224"/>
        <end position="241"/>
    </location>
</feature>
<feature type="signal peptide" evidence="2">
    <location>
        <begin position="1"/>
        <end position="16"/>
    </location>
</feature>
<accession>A0AA36GBD4</accession>
<feature type="compositionally biased region" description="Basic residues" evidence="1">
    <location>
        <begin position="203"/>
        <end position="222"/>
    </location>
</feature>
<dbReference type="AlphaFoldDB" id="A0AA36GBD4"/>
<evidence type="ECO:0000313" key="3">
    <source>
        <dbReference type="EMBL" id="CAJ0586086.1"/>
    </source>
</evidence>
<evidence type="ECO:0000256" key="2">
    <source>
        <dbReference type="SAM" id="SignalP"/>
    </source>
</evidence>
<comment type="caution">
    <text evidence="3">The sequence shown here is derived from an EMBL/GenBank/DDBJ whole genome shotgun (WGS) entry which is preliminary data.</text>
</comment>
<dbReference type="EMBL" id="CATQJA010002707">
    <property type="protein sequence ID" value="CAJ0586086.1"/>
    <property type="molecule type" value="Genomic_DNA"/>
</dbReference>
<proteinExistence type="predicted"/>
<feature type="region of interest" description="Disordered" evidence="1">
    <location>
        <begin position="186"/>
        <end position="241"/>
    </location>
</feature>
<dbReference type="Proteomes" id="UP001177023">
    <property type="component" value="Unassembled WGS sequence"/>
</dbReference>
<feature type="non-terminal residue" evidence="3">
    <location>
        <position position="1"/>
    </location>
</feature>
<protein>
    <submittedName>
        <fullName evidence="3">Uncharacterized protein</fullName>
    </submittedName>
</protein>
<gene>
    <name evidence="3" type="ORF">MSPICULIGERA_LOCUS24094</name>
</gene>
<name>A0AA36GBD4_9BILA</name>